<dbReference type="SUPFAM" id="SSF50129">
    <property type="entry name" value="GroES-like"/>
    <property type="match status" value="1"/>
</dbReference>
<reference evidence="3" key="1">
    <citation type="submission" date="2020-07" db="EMBL/GenBank/DDBJ databases">
        <title>Huge and variable diversity of episymbiotic CPR bacteria and DPANN archaea in groundwater ecosystems.</title>
        <authorList>
            <person name="He C.Y."/>
            <person name="Keren R."/>
            <person name="Whittaker M."/>
            <person name="Farag I.F."/>
            <person name="Doudna J."/>
            <person name="Cate J.H.D."/>
            <person name="Banfield J.F."/>
        </authorList>
    </citation>
    <scope>NUCLEOTIDE SEQUENCE</scope>
    <source>
        <strain evidence="3">NC_groundwater_17_Pr7_B-0.1um_64_12</strain>
    </source>
</reference>
<dbReference type="InterPro" id="IPR013154">
    <property type="entry name" value="ADH-like_N"/>
</dbReference>
<dbReference type="EMBL" id="JACOSL010000062">
    <property type="protein sequence ID" value="MBI1757403.1"/>
    <property type="molecule type" value="Genomic_DNA"/>
</dbReference>
<proteinExistence type="predicted"/>
<evidence type="ECO:0000256" key="1">
    <source>
        <dbReference type="ARBA" id="ARBA00023002"/>
    </source>
</evidence>
<dbReference type="InterPro" id="IPR011032">
    <property type="entry name" value="GroES-like_sf"/>
</dbReference>
<evidence type="ECO:0000259" key="2">
    <source>
        <dbReference type="Pfam" id="PF08240"/>
    </source>
</evidence>
<dbReference type="Pfam" id="PF08240">
    <property type="entry name" value="ADH_N"/>
    <property type="match status" value="1"/>
</dbReference>
<name>A0A931LTX5_FIMGI</name>
<dbReference type="PANTHER" id="PTHR43401:SF2">
    <property type="entry name" value="L-THREONINE 3-DEHYDROGENASE"/>
    <property type="match status" value="1"/>
</dbReference>
<organism evidence="3 4">
    <name type="scientific">Fimbriimonas ginsengisoli</name>
    <dbReference type="NCBI Taxonomy" id="1005039"/>
    <lineage>
        <taxon>Bacteria</taxon>
        <taxon>Bacillati</taxon>
        <taxon>Armatimonadota</taxon>
        <taxon>Fimbriimonadia</taxon>
        <taxon>Fimbriimonadales</taxon>
        <taxon>Fimbriimonadaceae</taxon>
        <taxon>Fimbriimonas</taxon>
    </lineage>
</organism>
<gene>
    <name evidence="3" type="ORF">HYR64_09890</name>
</gene>
<dbReference type="AlphaFoldDB" id="A0A931LTX5"/>
<evidence type="ECO:0000313" key="4">
    <source>
        <dbReference type="Proteomes" id="UP000727962"/>
    </source>
</evidence>
<dbReference type="InterPro" id="IPR050129">
    <property type="entry name" value="Zn_alcohol_dh"/>
</dbReference>
<dbReference type="Gene3D" id="3.40.50.720">
    <property type="entry name" value="NAD(P)-binding Rossmann-like Domain"/>
    <property type="match status" value="1"/>
</dbReference>
<dbReference type="Proteomes" id="UP000727962">
    <property type="component" value="Unassembled WGS sequence"/>
</dbReference>
<accession>A0A931LTX5</accession>
<keyword evidence="1" id="KW-0560">Oxidoreductase</keyword>
<protein>
    <submittedName>
        <fullName evidence="3">Alcohol dehydrogenase catalytic domain-containing protein</fullName>
    </submittedName>
</protein>
<dbReference type="PANTHER" id="PTHR43401">
    <property type="entry name" value="L-THREONINE 3-DEHYDROGENASE"/>
    <property type="match status" value="1"/>
</dbReference>
<dbReference type="SUPFAM" id="SSF51735">
    <property type="entry name" value="NAD(P)-binding Rossmann-fold domains"/>
    <property type="match status" value="1"/>
</dbReference>
<evidence type="ECO:0000313" key="3">
    <source>
        <dbReference type="EMBL" id="MBI1757403.1"/>
    </source>
</evidence>
<comment type="caution">
    <text evidence="3">The sequence shown here is derived from an EMBL/GenBank/DDBJ whole genome shotgun (WGS) entry which is preliminary data.</text>
</comment>
<feature type="domain" description="Alcohol dehydrogenase-like N-terminal" evidence="2">
    <location>
        <begin position="24"/>
        <end position="122"/>
    </location>
</feature>
<dbReference type="GO" id="GO:0016491">
    <property type="term" value="F:oxidoreductase activity"/>
    <property type="evidence" value="ECO:0007669"/>
    <property type="project" value="UniProtKB-KW"/>
</dbReference>
<sequence>MRLARYVGGGRVEIVDEPKPECPPGGLLVRTLACGLCSGELMQWYMDGKMPHVLGHEVCGEVVESQDESFPVATRVFAHHHAPCMQCERCRSGRHVHCKRWKRTRLDPGGMAEFFAAGTENLTDTMRVNDLRPIDAALIEPLACVAKSLRQAGIGAEMSAKVAVIGLGSMGLMHLLVLPRAAVGYELLLARREWATGLGLQARPPESPEEADVVIVCPGSRAALDLALKMVSAGGTVALFAPFPPGCSVELDLNQAYFRDLRLVTSYSCGPEDTAKAADWVRRGVVRAEQVVSDFIALKELPAAYQAMRAGEILKAMVVFS</sequence>
<dbReference type="Gene3D" id="3.90.180.10">
    <property type="entry name" value="Medium-chain alcohol dehydrogenases, catalytic domain"/>
    <property type="match status" value="1"/>
</dbReference>
<dbReference type="InterPro" id="IPR036291">
    <property type="entry name" value="NAD(P)-bd_dom_sf"/>
</dbReference>